<feature type="chain" id="PRO_5038103973" evidence="1">
    <location>
        <begin position="22"/>
        <end position="180"/>
    </location>
</feature>
<dbReference type="EMBL" id="JAFMYU010000016">
    <property type="protein sequence ID" value="MBO0933019.1"/>
    <property type="molecule type" value="Genomic_DNA"/>
</dbReference>
<dbReference type="InterPro" id="IPR032710">
    <property type="entry name" value="NTF2-like_dom_sf"/>
</dbReference>
<keyword evidence="3" id="KW-1185">Reference proteome</keyword>
<sequence length="180" mass="19904">MKRISAPACRFLTLLTGLTLASVLTLAQYVPMTNNPNGGRDIQVASEYVTAITVTGDFDKARGLVSSAYIAHGPGGADSATIEKTVKLHQTFHQYQTNRKNEFSAQSFRIPSGNMKGDWVSLWGYYTYTDMRGGKAVTFPYQYTAKVTNGKIETDRLYYDELSILKQFGFKLIPPGVPAK</sequence>
<evidence type="ECO:0000256" key="1">
    <source>
        <dbReference type="SAM" id="SignalP"/>
    </source>
</evidence>
<dbReference type="RefSeq" id="WP_207336986.1">
    <property type="nucleotide sequence ID" value="NZ_JAFMYU010000016.1"/>
</dbReference>
<keyword evidence="1" id="KW-0732">Signal</keyword>
<proteinExistence type="predicted"/>
<dbReference type="Gene3D" id="3.10.450.50">
    <property type="match status" value="1"/>
</dbReference>
<gene>
    <name evidence="2" type="ORF">J2I48_18565</name>
</gene>
<name>A0A939G6E9_9BACT</name>
<feature type="signal peptide" evidence="1">
    <location>
        <begin position="1"/>
        <end position="21"/>
    </location>
</feature>
<dbReference type="AlphaFoldDB" id="A0A939G6E9"/>
<evidence type="ECO:0000313" key="3">
    <source>
        <dbReference type="Proteomes" id="UP000664795"/>
    </source>
</evidence>
<dbReference type="SUPFAM" id="SSF54427">
    <property type="entry name" value="NTF2-like"/>
    <property type="match status" value="1"/>
</dbReference>
<protein>
    <submittedName>
        <fullName evidence="2">Nuclear transport factor 2 family protein</fullName>
    </submittedName>
</protein>
<organism evidence="2 3">
    <name type="scientific">Fibrella aquatilis</name>
    <dbReference type="NCBI Taxonomy" id="2817059"/>
    <lineage>
        <taxon>Bacteria</taxon>
        <taxon>Pseudomonadati</taxon>
        <taxon>Bacteroidota</taxon>
        <taxon>Cytophagia</taxon>
        <taxon>Cytophagales</taxon>
        <taxon>Spirosomataceae</taxon>
        <taxon>Fibrella</taxon>
    </lineage>
</organism>
<dbReference type="Proteomes" id="UP000664795">
    <property type="component" value="Unassembled WGS sequence"/>
</dbReference>
<accession>A0A939G6E9</accession>
<comment type="caution">
    <text evidence="2">The sequence shown here is derived from an EMBL/GenBank/DDBJ whole genome shotgun (WGS) entry which is preliminary data.</text>
</comment>
<evidence type="ECO:0000313" key="2">
    <source>
        <dbReference type="EMBL" id="MBO0933019.1"/>
    </source>
</evidence>
<reference evidence="2 3" key="1">
    <citation type="submission" date="2021-03" db="EMBL/GenBank/DDBJ databases">
        <title>Fibrella sp. HMF5036 genome sequencing and assembly.</title>
        <authorList>
            <person name="Kang H."/>
            <person name="Kim H."/>
            <person name="Bae S."/>
            <person name="Joh K."/>
        </authorList>
    </citation>
    <scope>NUCLEOTIDE SEQUENCE [LARGE SCALE GENOMIC DNA]</scope>
    <source>
        <strain evidence="2 3">HMF5036</strain>
    </source>
</reference>